<organism evidence="12 13">
    <name type="scientific">Anaerobaca lacustris</name>
    <dbReference type="NCBI Taxonomy" id="3044600"/>
    <lineage>
        <taxon>Bacteria</taxon>
        <taxon>Pseudomonadati</taxon>
        <taxon>Planctomycetota</taxon>
        <taxon>Phycisphaerae</taxon>
        <taxon>Sedimentisphaerales</taxon>
        <taxon>Anaerobacaceae</taxon>
        <taxon>Anaerobaca</taxon>
    </lineage>
</organism>
<dbReference type="PANTHER" id="PTHR30538">
    <property type="entry name" value="LYSINE 2,3-AMINOMUTASE-RELATED"/>
    <property type="match status" value="1"/>
</dbReference>
<dbReference type="PROSITE" id="PS51918">
    <property type="entry name" value="RADICAL_SAM"/>
    <property type="match status" value="1"/>
</dbReference>
<dbReference type="InterPro" id="IPR013785">
    <property type="entry name" value="Aldolase_TIM"/>
</dbReference>
<comment type="cofactor">
    <cofactor evidence="1">
        <name>pyridoxal 5'-phosphate</name>
        <dbReference type="ChEBI" id="CHEBI:597326"/>
    </cofactor>
</comment>
<dbReference type="SFLD" id="SFLDS00029">
    <property type="entry name" value="Radical_SAM"/>
    <property type="match status" value="1"/>
</dbReference>
<dbReference type="Gene3D" id="3.20.20.70">
    <property type="entry name" value="Aldolase class I"/>
    <property type="match status" value="1"/>
</dbReference>
<evidence type="ECO:0000256" key="9">
    <source>
        <dbReference type="ARBA" id="ARBA00023014"/>
    </source>
</evidence>
<evidence type="ECO:0000256" key="4">
    <source>
        <dbReference type="ARBA" id="ARBA00022485"/>
    </source>
</evidence>
<comment type="caution">
    <text evidence="12">The sequence shown here is derived from an EMBL/GenBank/DDBJ whole genome shotgun (WGS) entry which is preliminary data.</text>
</comment>
<evidence type="ECO:0000313" key="13">
    <source>
        <dbReference type="Proteomes" id="UP001431776"/>
    </source>
</evidence>
<comment type="similarity">
    <text evidence="3">Belongs to the radical SAM superfamily. KamA family.</text>
</comment>
<keyword evidence="5" id="KW-0949">S-adenosyl-L-methionine</keyword>
<keyword evidence="6 10" id="KW-0479">Metal-binding</keyword>
<evidence type="ECO:0000259" key="11">
    <source>
        <dbReference type="PROSITE" id="PS51918"/>
    </source>
</evidence>
<dbReference type="SUPFAM" id="SSF102114">
    <property type="entry name" value="Radical SAM enzymes"/>
    <property type="match status" value="1"/>
</dbReference>
<dbReference type="AlphaFoldDB" id="A0AAW6TWB7"/>
<feature type="binding site" evidence="10">
    <location>
        <position position="111"/>
    </location>
    <ligand>
        <name>[4Fe-4S] cluster</name>
        <dbReference type="ChEBI" id="CHEBI:49883"/>
        <note>4Fe-4S-S-AdoMet</note>
    </ligand>
</feature>
<protein>
    <submittedName>
        <fullName evidence="12">KamA family radical SAM protein</fullName>
    </submittedName>
</protein>
<dbReference type="NCBIfam" id="TIGR00238">
    <property type="entry name" value="KamA family radical SAM protein"/>
    <property type="match status" value="1"/>
</dbReference>
<sequence>MTANPAHRCNYLTRIDQLAQLSDRERKSLEPVAERFAFRCNDYYLSLIDWDDPNDPIRRAVVPHVQELDEWGRLDPSDEETYTVMPGLEHKYPSTVLLLVSNVCEGICRYCFRKRVFIRPQWEYLRDAPAAMAYIADHPEITNVLLTGGDPLTLPTSTLADIVERLRRIEHVQIIRIGSRTPAFHPHRILEDATLTDMIRQHSTADKRIYVMTHFIHPRELTDVAVTAVEVLQRAGAITANQMPLIRGVNDDPETLAALLMKLSFIGDVPYYVFQCRPAVGNKAYTVPIEAGCEIVEQAKSRVSGLAKRLRYVMSHASGKIEMLGRLSDRMYFRYHRAANDADSGRILAFVSNPEACWLDDYAEMIPEHPANLPYRSHGPE</sequence>
<evidence type="ECO:0000256" key="1">
    <source>
        <dbReference type="ARBA" id="ARBA00001933"/>
    </source>
</evidence>
<evidence type="ECO:0000256" key="8">
    <source>
        <dbReference type="ARBA" id="ARBA00023004"/>
    </source>
</evidence>
<dbReference type="EMBL" id="JASCXX010000007">
    <property type="protein sequence ID" value="MDI6448925.1"/>
    <property type="molecule type" value="Genomic_DNA"/>
</dbReference>
<dbReference type="InterPro" id="IPR058240">
    <property type="entry name" value="rSAM_sf"/>
</dbReference>
<feature type="domain" description="Radical SAM core" evidence="11">
    <location>
        <begin position="90"/>
        <end position="317"/>
    </location>
</feature>
<dbReference type="RefSeq" id="WP_349244335.1">
    <property type="nucleotide sequence ID" value="NZ_JASCXX010000007.1"/>
</dbReference>
<evidence type="ECO:0000256" key="10">
    <source>
        <dbReference type="PIRSR" id="PIRSR004911-1"/>
    </source>
</evidence>
<dbReference type="GO" id="GO:0046872">
    <property type="term" value="F:metal ion binding"/>
    <property type="evidence" value="ECO:0007669"/>
    <property type="project" value="UniProtKB-KW"/>
</dbReference>
<evidence type="ECO:0000256" key="6">
    <source>
        <dbReference type="ARBA" id="ARBA00022723"/>
    </source>
</evidence>
<keyword evidence="4 10" id="KW-0004">4Fe-4S</keyword>
<evidence type="ECO:0000313" key="12">
    <source>
        <dbReference type="EMBL" id="MDI6448925.1"/>
    </source>
</evidence>
<feature type="binding site" evidence="10">
    <location>
        <position position="104"/>
    </location>
    <ligand>
        <name>[4Fe-4S] cluster</name>
        <dbReference type="ChEBI" id="CHEBI:49883"/>
        <note>4Fe-4S-S-AdoMet</note>
    </ligand>
</feature>
<dbReference type="GO" id="GO:0051539">
    <property type="term" value="F:4 iron, 4 sulfur cluster binding"/>
    <property type="evidence" value="ECO:0007669"/>
    <property type="project" value="UniProtKB-KW"/>
</dbReference>
<dbReference type="SFLD" id="SFLDG01070">
    <property type="entry name" value="PLP-dependent"/>
    <property type="match status" value="1"/>
</dbReference>
<keyword evidence="9 10" id="KW-0411">Iron-sulfur</keyword>
<dbReference type="Proteomes" id="UP001431776">
    <property type="component" value="Unassembled WGS sequence"/>
</dbReference>
<comment type="cofactor">
    <cofactor evidence="2">
        <name>[4Fe-4S] cluster</name>
        <dbReference type="ChEBI" id="CHEBI:49883"/>
    </cofactor>
</comment>
<proteinExistence type="inferred from homology"/>
<evidence type="ECO:0000256" key="7">
    <source>
        <dbReference type="ARBA" id="ARBA00022898"/>
    </source>
</evidence>
<evidence type="ECO:0000256" key="2">
    <source>
        <dbReference type="ARBA" id="ARBA00001966"/>
    </source>
</evidence>
<dbReference type="GO" id="GO:0003824">
    <property type="term" value="F:catalytic activity"/>
    <property type="evidence" value="ECO:0007669"/>
    <property type="project" value="InterPro"/>
</dbReference>
<evidence type="ECO:0000256" key="5">
    <source>
        <dbReference type="ARBA" id="ARBA00022691"/>
    </source>
</evidence>
<dbReference type="InterPro" id="IPR003739">
    <property type="entry name" value="Lys_aminomutase/Glu_NH3_mut"/>
</dbReference>
<dbReference type="PANTHER" id="PTHR30538:SF0">
    <property type="entry name" value="L-LYSINE 2,3-AMINOMUTASE AQ_1632-RELATED"/>
    <property type="match status" value="1"/>
</dbReference>
<evidence type="ECO:0000256" key="3">
    <source>
        <dbReference type="ARBA" id="ARBA00008703"/>
    </source>
</evidence>
<dbReference type="PIRSF" id="PIRSF004911">
    <property type="entry name" value="DUF160"/>
    <property type="match status" value="1"/>
</dbReference>
<keyword evidence="7" id="KW-0663">Pyridoxal phosphate</keyword>
<keyword evidence="8" id="KW-0408">Iron</keyword>
<accession>A0AAW6TWB7</accession>
<feature type="binding site" evidence="10">
    <location>
        <position position="108"/>
    </location>
    <ligand>
        <name>[4Fe-4S] cluster</name>
        <dbReference type="ChEBI" id="CHEBI:49883"/>
        <note>4Fe-4S-S-AdoMet</note>
    </ligand>
</feature>
<name>A0AAW6TWB7_9BACT</name>
<gene>
    <name evidence="12" type="ORF">QJ522_07690</name>
</gene>
<dbReference type="InterPro" id="IPR007197">
    <property type="entry name" value="rSAM"/>
</dbReference>
<dbReference type="CDD" id="cd01335">
    <property type="entry name" value="Radical_SAM"/>
    <property type="match status" value="1"/>
</dbReference>
<dbReference type="Pfam" id="PF04055">
    <property type="entry name" value="Radical_SAM"/>
    <property type="match status" value="1"/>
</dbReference>
<reference evidence="12" key="1">
    <citation type="submission" date="2023-05" db="EMBL/GenBank/DDBJ databases">
        <title>Anaerotaeda fermentans gen. nov., sp. nov., a novel anaerobic planctomycete of the new family within the order Sedimentisphaerales isolated from Taman Peninsula, Russia.</title>
        <authorList>
            <person name="Khomyakova M.A."/>
            <person name="Merkel A.Y."/>
            <person name="Slobodkin A.I."/>
        </authorList>
    </citation>
    <scope>NUCLEOTIDE SEQUENCE</scope>
    <source>
        <strain evidence="12">M17dextr</strain>
    </source>
</reference>
<keyword evidence="13" id="KW-1185">Reference proteome</keyword>